<sequence>MCVFRTLTSSTVLSVMSSLFDSWFGFILWGVAFFRMRAADTQVGHRQSPIVDWAGIVVNTLLILVGIFFPLRWNICQRSGHHRCIRCWSCCPGSEVFSYTSNAV</sequence>
<name>A0A9P8VP81_9HYPO</name>
<comment type="caution">
    <text evidence="2">The sequence shown here is derived from an EMBL/GenBank/DDBJ whole genome shotgun (WGS) entry which is preliminary data.</text>
</comment>
<keyword evidence="1" id="KW-0472">Membrane</keyword>
<evidence type="ECO:0000256" key="1">
    <source>
        <dbReference type="SAM" id="Phobius"/>
    </source>
</evidence>
<dbReference type="Proteomes" id="UP000777438">
    <property type="component" value="Unassembled WGS sequence"/>
</dbReference>
<dbReference type="EMBL" id="JAGPYM010000089">
    <property type="protein sequence ID" value="KAH6867805.1"/>
    <property type="molecule type" value="Genomic_DNA"/>
</dbReference>
<evidence type="ECO:0000313" key="2">
    <source>
        <dbReference type="EMBL" id="KAH6867805.1"/>
    </source>
</evidence>
<proteinExistence type="predicted"/>
<protein>
    <submittedName>
        <fullName evidence="2">Uncharacterized protein</fullName>
    </submittedName>
</protein>
<feature type="transmembrane region" description="Helical" evidence="1">
    <location>
        <begin position="53"/>
        <end position="73"/>
    </location>
</feature>
<keyword evidence="1" id="KW-0812">Transmembrane</keyword>
<gene>
    <name evidence="2" type="ORF">B0T10DRAFT_502127</name>
</gene>
<organism evidence="2 3">
    <name type="scientific">Thelonectria olida</name>
    <dbReference type="NCBI Taxonomy" id="1576542"/>
    <lineage>
        <taxon>Eukaryota</taxon>
        <taxon>Fungi</taxon>
        <taxon>Dikarya</taxon>
        <taxon>Ascomycota</taxon>
        <taxon>Pezizomycotina</taxon>
        <taxon>Sordariomycetes</taxon>
        <taxon>Hypocreomycetidae</taxon>
        <taxon>Hypocreales</taxon>
        <taxon>Nectriaceae</taxon>
        <taxon>Thelonectria</taxon>
    </lineage>
</organism>
<evidence type="ECO:0000313" key="3">
    <source>
        <dbReference type="Proteomes" id="UP000777438"/>
    </source>
</evidence>
<accession>A0A9P8VP81</accession>
<feature type="transmembrane region" description="Helical" evidence="1">
    <location>
        <begin position="12"/>
        <end position="33"/>
    </location>
</feature>
<dbReference type="AlphaFoldDB" id="A0A9P8VP81"/>
<keyword evidence="1" id="KW-1133">Transmembrane helix</keyword>
<reference evidence="2 3" key="1">
    <citation type="journal article" date="2021" name="Nat. Commun.">
        <title>Genetic determinants of endophytism in the Arabidopsis root mycobiome.</title>
        <authorList>
            <person name="Mesny F."/>
            <person name="Miyauchi S."/>
            <person name="Thiergart T."/>
            <person name="Pickel B."/>
            <person name="Atanasova L."/>
            <person name="Karlsson M."/>
            <person name="Huettel B."/>
            <person name="Barry K.W."/>
            <person name="Haridas S."/>
            <person name="Chen C."/>
            <person name="Bauer D."/>
            <person name="Andreopoulos W."/>
            <person name="Pangilinan J."/>
            <person name="LaButti K."/>
            <person name="Riley R."/>
            <person name="Lipzen A."/>
            <person name="Clum A."/>
            <person name="Drula E."/>
            <person name="Henrissat B."/>
            <person name="Kohler A."/>
            <person name="Grigoriev I.V."/>
            <person name="Martin F.M."/>
            <person name="Hacquard S."/>
        </authorList>
    </citation>
    <scope>NUCLEOTIDE SEQUENCE [LARGE SCALE GENOMIC DNA]</scope>
    <source>
        <strain evidence="2 3">MPI-CAGE-CH-0241</strain>
    </source>
</reference>
<dbReference type="OrthoDB" id="294730at2759"/>
<keyword evidence="3" id="KW-1185">Reference proteome</keyword>